<dbReference type="Gene3D" id="1.10.1660.10">
    <property type="match status" value="1"/>
</dbReference>
<reference evidence="3" key="1">
    <citation type="journal article" date="2008" name="J. Bacteriol.">
        <title>Genome sequence of the fish pathogen Renibacterium salmoninarum suggests reductive evolution away from an environmental Arthrobacter ancestor.</title>
        <authorList>
            <person name="Wiens G.D."/>
            <person name="Rockey D.D."/>
            <person name="Wu Z."/>
            <person name="Chang J."/>
            <person name="Levy R."/>
            <person name="Crane S."/>
            <person name="Chen D.S."/>
            <person name="Capri G.R."/>
            <person name="Burnett J.R."/>
            <person name="Sudheesh P.S."/>
            <person name="Schipma M.J."/>
            <person name="Burd H."/>
            <person name="Bhattacharyya A."/>
            <person name="Rhodes L.D."/>
            <person name="Kaul R."/>
            <person name="Strom M.S."/>
        </authorList>
    </citation>
    <scope>NUCLEOTIDE SEQUENCE [LARGE SCALE GENOMIC DNA]</scope>
    <source>
        <strain evidence="3">ATCC 33209 / DSM 20767 / JCM 11484 / NBRC 15589 / NCIMB 2235</strain>
    </source>
</reference>
<organism evidence="2 3">
    <name type="scientific">Renibacterium salmoninarum (strain ATCC 33209 / DSM 20767 / JCM 11484 / NBRC 15589 / NCIMB 2235)</name>
    <dbReference type="NCBI Taxonomy" id="288705"/>
    <lineage>
        <taxon>Bacteria</taxon>
        <taxon>Bacillati</taxon>
        <taxon>Actinomycetota</taxon>
        <taxon>Actinomycetes</taxon>
        <taxon>Micrococcales</taxon>
        <taxon>Micrococcaceae</taxon>
        <taxon>Renibacterium</taxon>
    </lineage>
</organism>
<evidence type="ECO:0000313" key="2">
    <source>
        <dbReference type="EMBL" id="ABY23613.1"/>
    </source>
</evidence>
<dbReference type="PROSITE" id="PS50937">
    <property type="entry name" value="HTH_MERR_2"/>
    <property type="match status" value="1"/>
</dbReference>
<dbReference type="EMBL" id="CP000910">
    <property type="protein sequence ID" value="ABY23613.1"/>
    <property type="molecule type" value="Genomic_DNA"/>
</dbReference>
<proteinExistence type="predicted"/>
<dbReference type="HOGENOM" id="CLU_060077_8_1_11"/>
<dbReference type="AlphaFoldDB" id="A9WQQ6"/>
<evidence type="ECO:0000259" key="1">
    <source>
        <dbReference type="PROSITE" id="PS50937"/>
    </source>
</evidence>
<dbReference type="InterPro" id="IPR000551">
    <property type="entry name" value="MerR-type_HTH_dom"/>
</dbReference>
<protein>
    <submittedName>
        <fullName evidence="2">Putative transcriptional regulator, MerR family</fullName>
    </submittedName>
</protein>
<evidence type="ECO:0000313" key="3">
    <source>
        <dbReference type="Proteomes" id="UP000002007"/>
    </source>
</evidence>
<dbReference type="Proteomes" id="UP000002007">
    <property type="component" value="Chromosome"/>
</dbReference>
<dbReference type="SUPFAM" id="SSF46955">
    <property type="entry name" value="Putative DNA-binding domain"/>
    <property type="match status" value="1"/>
</dbReference>
<keyword evidence="3" id="KW-1185">Reference proteome</keyword>
<dbReference type="eggNOG" id="COG0789">
    <property type="taxonomic scope" value="Bacteria"/>
</dbReference>
<accession>A9WQQ6</accession>
<dbReference type="KEGG" id="rsa:RSal33209_1880"/>
<dbReference type="GO" id="GO:0006355">
    <property type="term" value="P:regulation of DNA-templated transcription"/>
    <property type="evidence" value="ECO:0007669"/>
    <property type="project" value="InterPro"/>
</dbReference>
<dbReference type="STRING" id="288705.RSal33209_1880"/>
<name>A9WQQ6_RENSM</name>
<dbReference type="InterPro" id="IPR009061">
    <property type="entry name" value="DNA-bd_dom_put_sf"/>
</dbReference>
<dbReference type="RefSeq" id="WP_012245284.1">
    <property type="nucleotide sequence ID" value="NC_010168.1"/>
</dbReference>
<dbReference type="GO" id="GO:0003677">
    <property type="term" value="F:DNA binding"/>
    <property type="evidence" value="ECO:0007669"/>
    <property type="project" value="InterPro"/>
</dbReference>
<gene>
    <name evidence="2" type="ordered locus">RSal33209_1880</name>
</gene>
<feature type="domain" description="HTH merR-type" evidence="1">
    <location>
        <begin position="1"/>
        <end position="45"/>
    </location>
</feature>
<sequence>MFPRIARGGDRRRKYTEGDIGRIMLLVKLRRTGMSVHDMQRFVTLLAGAEETHQDRMTLLLEHRIKVLSQLDQVQADLAALDHKIAYYEASLSTEDNPSEAGEK</sequence>